<feature type="transmembrane region" description="Helical" evidence="4">
    <location>
        <begin position="45"/>
        <end position="67"/>
    </location>
</feature>
<evidence type="ECO:0000259" key="5">
    <source>
        <dbReference type="PROSITE" id="PS50850"/>
    </source>
</evidence>
<feature type="transmembrane region" description="Helical" evidence="4">
    <location>
        <begin position="302"/>
        <end position="326"/>
    </location>
</feature>
<keyword evidence="2 4" id="KW-1133">Transmembrane helix</keyword>
<dbReference type="RefSeq" id="WP_062610585.1">
    <property type="nucleotide sequence ID" value="NZ_FCOX02000051.1"/>
</dbReference>
<feature type="transmembrane region" description="Helical" evidence="4">
    <location>
        <begin position="74"/>
        <end position="93"/>
    </location>
</feature>
<feature type="transmembrane region" description="Helical" evidence="4">
    <location>
        <begin position="251"/>
        <end position="270"/>
    </location>
</feature>
<dbReference type="InterPro" id="IPR020846">
    <property type="entry name" value="MFS_dom"/>
</dbReference>
<feature type="transmembrane region" description="Helical" evidence="4">
    <location>
        <begin position="99"/>
        <end position="123"/>
    </location>
</feature>
<feature type="transmembrane region" description="Helical" evidence="4">
    <location>
        <begin position="277"/>
        <end position="296"/>
    </location>
</feature>
<evidence type="ECO:0000256" key="1">
    <source>
        <dbReference type="ARBA" id="ARBA00022692"/>
    </source>
</evidence>
<accession>A0A158E7V7</accession>
<evidence type="ECO:0000256" key="2">
    <source>
        <dbReference type="ARBA" id="ARBA00022989"/>
    </source>
</evidence>
<keyword evidence="1 4" id="KW-0812">Transmembrane</keyword>
<name>A0A158E7V7_9BURK</name>
<organism evidence="6 7">
    <name type="scientific">Caballeronia calidae</name>
    <dbReference type="NCBI Taxonomy" id="1777139"/>
    <lineage>
        <taxon>Bacteria</taxon>
        <taxon>Pseudomonadati</taxon>
        <taxon>Pseudomonadota</taxon>
        <taxon>Betaproteobacteria</taxon>
        <taxon>Burkholderiales</taxon>
        <taxon>Burkholderiaceae</taxon>
        <taxon>Caballeronia</taxon>
    </lineage>
</organism>
<feature type="domain" description="Major facilitator superfamily (MFS) profile" evidence="5">
    <location>
        <begin position="9"/>
        <end position="388"/>
    </location>
</feature>
<dbReference type="GO" id="GO:0022857">
    <property type="term" value="F:transmembrane transporter activity"/>
    <property type="evidence" value="ECO:0007669"/>
    <property type="project" value="InterPro"/>
</dbReference>
<dbReference type="Pfam" id="PF07690">
    <property type="entry name" value="MFS_1"/>
    <property type="match status" value="1"/>
</dbReference>
<dbReference type="Proteomes" id="UP000071859">
    <property type="component" value="Unassembled WGS sequence"/>
</dbReference>
<evidence type="ECO:0000256" key="4">
    <source>
        <dbReference type="SAM" id="Phobius"/>
    </source>
</evidence>
<comment type="caution">
    <text evidence="6">The sequence shown here is derived from an EMBL/GenBank/DDBJ whole genome shotgun (WGS) entry which is preliminary data.</text>
</comment>
<proteinExistence type="predicted"/>
<dbReference type="PANTHER" id="PTHR23534">
    <property type="entry name" value="MFS PERMEASE"/>
    <property type="match status" value="1"/>
</dbReference>
<dbReference type="InterPro" id="IPR011701">
    <property type="entry name" value="MFS"/>
</dbReference>
<keyword evidence="7" id="KW-1185">Reference proteome</keyword>
<dbReference type="OrthoDB" id="8558006at2"/>
<feature type="transmembrane region" description="Helical" evidence="4">
    <location>
        <begin position="212"/>
        <end position="231"/>
    </location>
</feature>
<dbReference type="Gene3D" id="1.20.1250.20">
    <property type="entry name" value="MFS general substrate transporter like domains"/>
    <property type="match status" value="1"/>
</dbReference>
<feature type="transmembrane region" description="Helical" evidence="4">
    <location>
        <begin position="338"/>
        <end position="357"/>
    </location>
</feature>
<dbReference type="SUPFAM" id="SSF103473">
    <property type="entry name" value="MFS general substrate transporter"/>
    <property type="match status" value="1"/>
</dbReference>
<feature type="transmembrane region" description="Helical" evidence="4">
    <location>
        <begin position="135"/>
        <end position="153"/>
    </location>
</feature>
<keyword evidence="3 4" id="KW-0472">Membrane</keyword>
<reference evidence="6" key="1">
    <citation type="submission" date="2016-01" db="EMBL/GenBank/DDBJ databases">
        <authorList>
            <person name="Peeters C."/>
        </authorList>
    </citation>
    <scope>NUCLEOTIDE SEQUENCE</scope>
    <source>
        <strain evidence="6">LMG 29321</strain>
    </source>
</reference>
<evidence type="ECO:0000256" key="3">
    <source>
        <dbReference type="ARBA" id="ARBA00023136"/>
    </source>
</evidence>
<dbReference type="InterPro" id="IPR036259">
    <property type="entry name" value="MFS_trans_sf"/>
</dbReference>
<feature type="transmembrane region" description="Helical" evidence="4">
    <location>
        <begin position="363"/>
        <end position="387"/>
    </location>
</feature>
<dbReference type="AlphaFoldDB" id="A0A158E7V7"/>
<evidence type="ECO:0000313" key="6">
    <source>
        <dbReference type="EMBL" id="SAL02952.1"/>
    </source>
</evidence>
<feature type="transmembrane region" description="Helical" evidence="4">
    <location>
        <begin position="165"/>
        <end position="184"/>
    </location>
</feature>
<dbReference type="PROSITE" id="PS50850">
    <property type="entry name" value="MFS"/>
    <property type="match status" value="1"/>
</dbReference>
<evidence type="ECO:0000313" key="7">
    <source>
        <dbReference type="Proteomes" id="UP000071859"/>
    </source>
</evidence>
<dbReference type="PANTHER" id="PTHR23534:SF1">
    <property type="entry name" value="MAJOR FACILITATOR SUPERFAMILY PROTEIN"/>
    <property type="match status" value="1"/>
</dbReference>
<sequence length="395" mass="41335">MKSMRIDQNVLRLSMAQAFAGANSAVVYATGAIIGNELAPSPSLATMPISIFVAGMAMATIPAGIIARRYGRRVAFMTGNACGVAVGLLAAAGILLASFWLFCVGMLFGGAYAAIVLTFRFAVADCVPLEKRARALSTVMVGGVLAGVLGPQLANITMNLWPPHAFAVTYIAAAVVAALSAVVLRGVKFSFHTPEVVTGGRTLSEILCQPRLLTAMLSGMVSYMMMNFLMTSAPLAMDLCGITRAASNMGIQWHIVAMYAPSFFTGRLISRFGAPRIVLSGLAFIALAAFAGLSGLDVAHFWTSLILLGIGWNFGFLGSSALVLECHSPEERTRVQSVNDFVVFGSLVIGSFASGGLLSTHGWVAVCIVAFFPVATAALAIALLPAWRVRGAQSA</sequence>
<dbReference type="EMBL" id="FCOX02000051">
    <property type="protein sequence ID" value="SAL02952.1"/>
    <property type="molecule type" value="Genomic_DNA"/>
</dbReference>
<protein>
    <submittedName>
        <fullName evidence="6">Major facilitator transporter</fullName>
    </submittedName>
</protein>
<gene>
    <name evidence="6" type="ORF">AWB78_06472</name>
</gene>